<dbReference type="InterPro" id="IPR017853">
    <property type="entry name" value="GH"/>
</dbReference>
<gene>
    <name evidence="3" type="ORF">BCF38_1351</name>
    <name evidence="4" type="ORF">SAMN05421539_1351</name>
</gene>
<dbReference type="EMBL" id="UETC01000035">
    <property type="protein sequence ID" value="SSA52019.1"/>
    <property type="molecule type" value="Genomic_DNA"/>
</dbReference>
<name>A0A2Y9BCG7_9RHOB</name>
<dbReference type="GO" id="GO:0004556">
    <property type="term" value="F:alpha-amylase activity"/>
    <property type="evidence" value="ECO:0007669"/>
    <property type="project" value="TreeGrafter"/>
</dbReference>
<reference evidence="4 6" key="1">
    <citation type="submission" date="2016-10" db="EMBL/GenBank/DDBJ databases">
        <authorList>
            <person name="Cai Z."/>
        </authorList>
    </citation>
    <scope>NUCLEOTIDE SEQUENCE [LARGE SCALE GENOMIC DNA]</scope>
    <source>
        <strain evidence="4 6">DSM 25227</strain>
    </source>
</reference>
<dbReference type="EMBL" id="QGDJ01000035">
    <property type="protein sequence ID" value="PWJ09616.1"/>
    <property type="molecule type" value="Genomic_DNA"/>
</dbReference>
<evidence type="ECO:0000313" key="4">
    <source>
        <dbReference type="EMBL" id="SSA52019.1"/>
    </source>
</evidence>
<dbReference type="AlphaFoldDB" id="A0A2Y9BCG7"/>
<dbReference type="PANTHER" id="PTHR10357">
    <property type="entry name" value="ALPHA-AMYLASE FAMILY MEMBER"/>
    <property type="match status" value="1"/>
</dbReference>
<comment type="similarity">
    <text evidence="1">Belongs to the glycosyl hydrolase 13 family.</text>
</comment>
<keyword evidence="5" id="KW-1185">Reference proteome</keyword>
<evidence type="ECO:0000259" key="2">
    <source>
        <dbReference type="Pfam" id="PF00128"/>
    </source>
</evidence>
<sequence>MHPRLGTLDDFDHLVGRAHEAGLRVLIDQVFNHTSTESPWLHRSLMRDPAYEDYYVWRDPKPDGTAPNNWLSLFGPPAWTWNHQRQQYYLHNFLSARCALLPTATFFR</sequence>
<dbReference type="InterPro" id="IPR045857">
    <property type="entry name" value="O16G_dom_2"/>
</dbReference>
<dbReference type="SUPFAM" id="SSF51445">
    <property type="entry name" value="(Trans)glycosidases"/>
    <property type="match status" value="1"/>
</dbReference>
<dbReference type="Pfam" id="PF00128">
    <property type="entry name" value="Alpha-amylase"/>
    <property type="match status" value="1"/>
</dbReference>
<dbReference type="Gene3D" id="3.20.20.80">
    <property type="entry name" value="Glycosidases"/>
    <property type="match status" value="1"/>
</dbReference>
<evidence type="ECO:0000313" key="6">
    <source>
        <dbReference type="Proteomes" id="UP000251571"/>
    </source>
</evidence>
<proteinExistence type="inferred from homology"/>
<dbReference type="InterPro" id="IPR006047">
    <property type="entry name" value="GH13_cat_dom"/>
</dbReference>
<evidence type="ECO:0000313" key="3">
    <source>
        <dbReference type="EMBL" id="PWJ09616.1"/>
    </source>
</evidence>
<evidence type="ECO:0000313" key="5">
    <source>
        <dbReference type="Proteomes" id="UP000245839"/>
    </source>
</evidence>
<protein>
    <submittedName>
        <fullName evidence="4">Alpha-glucosidase</fullName>
    </submittedName>
</protein>
<dbReference type="PANTHER" id="PTHR10357:SF179">
    <property type="entry name" value="NEUTRAL AND BASIC AMINO ACID TRANSPORT PROTEIN RBAT"/>
    <property type="match status" value="1"/>
</dbReference>
<dbReference type="GO" id="GO:0009313">
    <property type="term" value="P:oligosaccharide catabolic process"/>
    <property type="evidence" value="ECO:0007669"/>
    <property type="project" value="TreeGrafter"/>
</dbReference>
<evidence type="ECO:0000256" key="1">
    <source>
        <dbReference type="ARBA" id="ARBA00008061"/>
    </source>
</evidence>
<dbReference type="Proteomes" id="UP000245839">
    <property type="component" value="Unassembled WGS sequence"/>
</dbReference>
<dbReference type="Proteomes" id="UP000251571">
    <property type="component" value="Unassembled WGS sequence"/>
</dbReference>
<reference evidence="3 5" key="2">
    <citation type="submission" date="2018-03" db="EMBL/GenBank/DDBJ databases">
        <title>Genomic Encyclopedia of Archaeal and Bacterial Type Strains, Phase II (KMG-II): from individual species to whole genera.</title>
        <authorList>
            <person name="Goeker M."/>
        </authorList>
    </citation>
    <scope>NUCLEOTIDE SEQUENCE [LARGE SCALE GENOMIC DNA]</scope>
    <source>
        <strain evidence="3 5">DSM 25227</strain>
    </source>
</reference>
<dbReference type="Gene3D" id="3.90.400.10">
    <property type="entry name" value="Oligo-1,6-glucosidase, Domain 2"/>
    <property type="match status" value="1"/>
</dbReference>
<accession>A0A2Y9BCG7</accession>
<feature type="domain" description="Glycosyl hydrolase family 13 catalytic" evidence="2">
    <location>
        <begin position="2"/>
        <end position="96"/>
    </location>
</feature>
<organism evidence="4 6">
    <name type="scientific">Jannaschia seohaensis</name>
    <dbReference type="NCBI Taxonomy" id="475081"/>
    <lineage>
        <taxon>Bacteria</taxon>
        <taxon>Pseudomonadati</taxon>
        <taxon>Pseudomonadota</taxon>
        <taxon>Alphaproteobacteria</taxon>
        <taxon>Rhodobacterales</taxon>
        <taxon>Roseobacteraceae</taxon>
        <taxon>Jannaschia</taxon>
    </lineage>
</organism>